<evidence type="ECO:0000313" key="2">
    <source>
        <dbReference type="Proteomes" id="UP000216998"/>
    </source>
</evidence>
<protein>
    <submittedName>
        <fullName evidence="1">N-formylglutamate amidohydrolase</fullName>
    </submittedName>
</protein>
<organism evidence="1 2">
    <name type="scientific">Niveispirillum lacus</name>
    <dbReference type="NCBI Taxonomy" id="1981099"/>
    <lineage>
        <taxon>Bacteria</taxon>
        <taxon>Pseudomonadati</taxon>
        <taxon>Pseudomonadota</taxon>
        <taxon>Alphaproteobacteria</taxon>
        <taxon>Rhodospirillales</taxon>
        <taxon>Azospirillaceae</taxon>
        <taxon>Niveispirillum</taxon>
    </lineage>
</organism>
<sequence length="309" mass="33724">MSSLDPALSPDKATARPLDVGTGGGVFRIWRPRQQLLPVVLASPHSGRDYPESFVTRSRLEAKALRRSEDCFVDEIFRPAAELGAPLLEALFPRAYLDPNREPFEFDPAMFEGALPSYVNSRSPRVAAGLGTIPRVVANGEEIYRQRLRFAEAVERVDRCYYPYHAALRSLIDGTKALFGYCILVDCHSMPSIDLPPEAAASGALDMVLGDCFGSACAPPVTQAAESVLTDLGYVVGRNAPYAGGYTTRHYGRPADGVHGLQIELNRSLYMDEVALARRPYLETLAGHMCQLVSRLASVPAETLRPRGG</sequence>
<dbReference type="SUPFAM" id="SSF53187">
    <property type="entry name" value="Zn-dependent exopeptidases"/>
    <property type="match status" value="1"/>
</dbReference>
<dbReference type="Gene3D" id="3.40.630.40">
    <property type="entry name" value="Zn-dependent exopeptidases"/>
    <property type="match status" value="1"/>
</dbReference>
<name>A0A255YTX4_9PROT</name>
<dbReference type="Pfam" id="PF05013">
    <property type="entry name" value="FGase"/>
    <property type="match status" value="1"/>
</dbReference>
<keyword evidence="2" id="KW-1185">Reference proteome</keyword>
<dbReference type="GO" id="GO:0016787">
    <property type="term" value="F:hydrolase activity"/>
    <property type="evidence" value="ECO:0007669"/>
    <property type="project" value="UniProtKB-KW"/>
</dbReference>
<proteinExistence type="predicted"/>
<dbReference type="Proteomes" id="UP000216998">
    <property type="component" value="Unassembled WGS sequence"/>
</dbReference>
<comment type="caution">
    <text evidence="1">The sequence shown here is derived from an EMBL/GenBank/DDBJ whole genome shotgun (WGS) entry which is preliminary data.</text>
</comment>
<dbReference type="InterPro" id="IPR007709">
    <property type="entry name" value="N-FG_amidohydro"/>
</dbReference>
<accession>A0A255YTX4</accession>
<gene>
    <name evidence="1" type="ORF">CHU95_18040</name>
</gene>
<reference evidence="1 2" key="1">
    <citation type="submission" date="2017-07" db="EMBL/GenBank/DDBJ databases">
        <title>Niveispirillum cyanobacteriorum sp. nov., isolated from cyanobacterial aggregates in a eutrophic lake.</title>
        <authorList>
            <person name="Cai H."/>
        </authorList>
    </citation>
    <scope>NUCLEOTIDE SEQUENCE [LARGE SCALE GENOMIC DNA]</scope>
    <source>
        <strain evidence="2">TH1-14</strain>
    </source>
</reference>
<dbReference type="AlphaFoldDB" id="A0A255YTX4"/>
<keyword evidence="1" id="KW-0378">Hydrolase</keyword>
<dbReference type="RefSeq" id="WP_094457703.1">
    <property type="nucleotide sequence ID" value="NZ_NOXU01000031.1"/>
</dbReference>
<evidence type="ECO:0000313" key="1">
    <source>
        <dbReference type="EMBL" id="OYQ32668.1"/>
    </source>
</evidence>
<dbReference type="OrthoDB" id="9802050at2"/>
<dbReference type="EMBL" id="NOXU01000031">
    <property type="protein sequence ID" value="OYQ32668.1"/>
    <property type="molecule type" value="Genomic_DNA"/>
</dbReference>